<accession>A0AAN8MX97</accession>
<dbReference type="Proteomes" id="UP001307849">
    <property type="component" value="Unassembled WGS sequence"/>
</dbReference>
<dbReference type="EMBL" id="JAVHJM010000013">
    <property type="protein sequence ID" value="KAK6499351.1"/>
    <property type="molecule type" value="Genomic_DNA"/>
</dbReference>
<proteinExistence type="predicted"/>
<evidence type="ECO:0000313" key="2">
    <source>
        <dbReference type="Proteomes" id="UP001307849"/>
    </source>
</evidence>
<gene>
    <name evidence="1" type="ORF">TWF506_003980</name>
</gene>
<evidence type="ECO:0000313" key="1">
    <source>
        <dbReference type="EMBL" id="KAK6499351.1"/>
    </source>
</evidence>
<keyword evidence="2" id="KW-1185">Reference proteome</keyword>
<comment type="caution">
    <text evidence="1">The sequence shown here is derived from an EMBL/GenBank/DDBJ whole genome shotgun (WGS) entry which is preliminary data.</text>
</comment>
<protein>
    <submittedName>
        <fullName evidence="1">Uncharacterized protein</fullName>
    </submittedName>
</protein>
<reference evidence="1 2" key="1">
    <citation type="submission" date="2019-10" db="EMBL/GenBank/DDBJ databases">
        <authorList>
            <person name="Palmer J.M."/>
        </authorList>
    </citation>
    <scope>NUCLEOTIDE SEQUENCE [LARGE SCALE GENOMIC DNA]</scope>
    <source>
        <strain evidence="1 2">TWF506</strain>
    </source>
</reference>
<organism evidence="1 2">
    <name type="scientific">Arthrobotrys conoides</name>
    <dbReference type="NCBI Taxonomy" id="74498"/>
    <lineage>
        <taxon>Eukaryota</taxon>
        <taxon>Fungi</taxon>
        <taxon>Dikarya</taxon>
        <taxon>Ascomycota</taxon>
        <taxon>Pezizomycotina</taxon>
        <taxon>Orbiliomycetes</taxon>
        <taxon>Orbiliales</taxon>
        <taxon>Orbiliaceae</taxon>
        <taxon>Arthrobotrys</taxon>
    </lineage>
</organism>
<name>A0AAN8MX97_9PEZI</name>
<sequence length="348" mass="39504">MSKAIALKIIAENKEKAERQKNGPVADFAIGFHNIAVHLELEPVHETLTLAALRAGGLTDIPPNMNYYAATPGLWEFFRGVTWNDDPQCALFKDSREYNDELSSGTVWFSQFEAAKHNEASRSKTGYLLGRSHFGDLQFLHSMSSSVGEPAVETRDKVLLWCELMYRTVTGEFPEHCQIGGVEISRGGFDLLRFFDRDTDPRPERNLKFLLTRDTEYQKMQIERRALGSLFHIIQDSYAKGHTRRVEDYSSGYVKLGAIRTFHCYTGQDEEQHSHYDSFKVEDVQISNLDSFNPYPGARSAIEACVRVMELWRNGVMWNDKDGKPGAVHVLEDIFKLAPDVTPGDNTI</sequence>
<dbReference type="AlphaFoldDB" id="A0AAN8MX97"/>